<dbReference type="SUPFAM" id="SSF53474">
    <property type="entry name" value="alpha/beta-Hydrolases"/>
    <property type="match status" value="1"/>
</dbReference>
<dbReference type="InterPro" id="IPR052897">
    <property type="entry name" value="Sec-Metab_Biosynth_Hydrolase"/>
</dbReference>
<dbReference type="Gene3D" id="3.40.50.1820">
    <property type="entry name" value="alpha/beta hydrolase"/>
    <property type="match status" value="1"/>
</dbReference>
<accession>A0A0U5GLY6</accession>
<dbReference type="STRING" id="454130.A0A0U5GLY6"/>
<sequence length="259" mass="27344">MTPPATRKPTFVLVPGASQNPAHYAYLLHLLQSAGYGASTGLLPSIGATGPVTASDDADYVRNRLLLPLLDVGNQDVILISHSYSGMPASAAARGLGPAERKAAGKSTAVLGQIFIATILIPGGDGLSVIDGFGGQLPPHMYMDKENNLLKCDDPLPPLFHDVPQPLASAAVQTALSQGLTSFSSPCPPASWNTDDFKGRIAYIHTRDDRAVPYEAQVAMVQATGAEWIRREVDCGHSAQLAKPEELRDVILGVAGLWV</sequence>
<reference evidence="3" key="1">
    <citation type="journal article" date="2016" name="Genome Announc.">
        <title>Draft genome sequences of fungus Aspergillus calidoustus.</title>
        <authorList>
            <person name="Horn F."/>
            <person name="Linde J."/>
            <person name="Mattern D.J."/>
            <person name="Walther G."/>
            <person name="Guthke R."/>
            <person name="Scherlach K."/>
            <person name="Martin K."/>
            <person name="Brakhage A.A."/>
            <person name="Petzke L."/>
            <person name="Valiante V."/>
        </authorList>
    </citation>
    <scope>NUCLEOTIDE SEQUENCE [LARGE SCALE GENOMIC DNA]</scope>
    <source>
        <strain evidence="3">SF006504</strain>
    </source>
</reference>
<evidence type="ECO:0000313" key="3">
    <source>
        <dbReference type="Proteomes" id="UP000054771"/>
    </source>
</evidence>
<dbReference type="InterPro" id="IPR000073">
    <property type="entry name" value="AB_hydrolase_1"/>
</dbReference>
<evidence type="ECO:0000313" key="2">
    <source>
        <dbReference type="EMBL" id="CEL10943.1"/>
    </source>
</evidence>
<keyword evidence="3" id="KW-1185">Reference proteome</keyword>
<evidence type="ECO:0000259" key="1">
    <source>
        <dbReference type="Pfam" id="PF12697"/>
    </source>
</evidence>
<organism evidence="2 3">
    <name type="scientific">Aspergillus calidoustus</name>
    <dbReference type="NCBI Taxonomy" id="454130"/>
    <lineage>
        <taxon>Eukaryota</taxon>
        <taxon>Fungi</taxon>
        <taxon>Dikarya</taxon>
        <taxon>Ascomycota</taxon>
        <taxon>Pezizomycotina</taxon>
        <taxon>Eurotiomycetes</taxon>
        <taxon>Eurotiomycetidae</taxon>
        <taxon>Eurotiales</taxon>
        <taxon>Aspergillaceae</taxon>
        <taxon>Aspergillus</taxon>
        <taxon>Aspergillus subgen. Nidulantes</taxon>
    </lineage>
</organism>
<gene>
    <name evidence="2" type="ORF">ASPCAL14050</name>
</gene>
<dbReference type="Proteomes" id="UP000054771">
    <property type="component" value="Unassembled WGS sequence"/>
</dbReference>
<name>A0A0U5GLY6_ASPCI</name>
<dbReference type="PANTHER" id="PTHR37017:SF8">
    <property type="entry name" value="AB HYDROLASE-1 DOMAIN-CONTAINING PROTEIN"/>
    <property type="match status" value="1"/>
</dbReference>
<dbReference type="Pfam" id="PF12697">
    <property type="entry name" value="Abhydrolase_6"/>
    <property type="match status" value="1"/>
</dbReference>
<dbReference type="OMA" id="PCPEASW"/>
<dbReference type="AlphaFoldDB" id="A0A0U5GLY6"/>
<dbReference type="InterPro" id="IPR029058">
    <property type="entry name" value="AB_hydrolase_fold"/>
</dbReference>
<dbReference type="PANTHER" id="PTHR37017">
    <property type="entry name" value="AB HYDROLASE-1 DOMAIN-CONTAINING PROTEIN-RELATED"/>
    <property type="match status" value="1"/>
</dbReference>
<protein>
    <recommendedName>
        <fullName evidence="1">AB hydrolase-1 domain-containing protein</fullName>
    </recommendedName>
</protein>
<dbReference type="OrthoDB" id="408373at2759"/>
<dbReference type="EMBL" id="CDMC01000021">
    <property type="protein sequence ID" value="CEL10943.1"/>
    <property type="molecule type" value="Genomic_DNA"/>
</dbReference>
<proteinExistence type="predicted"/>
<feature type="domain" description="AB hydrolase-1" evidence="1">
    <location>
        <begin position="11"/>
        <end position="249"/>
    </location>
</feature>